<reference evidence="2" key="1">
    <citation type="submission" date="2015-07" db="EMBL/GenBank/DDBJ databases">
        <title>Transcriptome Assembly of Anthurium amnicola.</title>
        <authorList>
            <person name="Suzuki J."/>
        </authorList>
    </citation>
    <scope>NUCLEOTIDE SEQUENCE</scope>
</reference>
<dbReference type="InterPro" id="IPR025322">
    <property type="entry name" value="PADRE_dom"/>
</dbReference>
<evidence type="ECO:0000313" key="2">
    <source>
        <dbReference type="EMBL" id="JAT42969.1"/>
    </source>
</evidence>
<evidence type="ECO:0000256" key="1">
    <source>
        <dbReference type="SAM" id="MobiDB-lite"/>
    </source>
</evidence>
<proteinExistence type="predicted"/>
<accession>A0A1D1XKS1</accession>
<name>A0A1D1XKS1_9ARAE</name>
<feature type="region of interest" description="Disordered" evidence="1">
    <location>
        <begin position="110"/>
        <end position="143"/>
    </location>
</feature>
<gene>
    <name evidence="2" type="primary">At1g66480_4</name>
    <name evidence="2" type="ORF">g.115352</name>
</gene>
<organism evidence="2">
    <name type="scientific">Anthurium amnicola</name>
    <dbReference type="NCBI Taxonomy" id="1678845"/>
    <lineage>
        <taxon>Eukaryota</taxon>
        <taxon>Viridiplantae</taxon>
        <taxon>Streptophyta</taxon>
        <taxon>Embryophyta</taxon>
        <taxon>Tracheophyta</taxon>
        <taxon>Spermatophyta</taxon>
        <taxon>Magnoliopsida</taxon>
        <taxon>Liliopsida</taxon>
        <taxon>Araceae</taxon>
        <taxon>Pothoideae</taxon>
        <taxon>Potheae</taxon>
        <taxon>Anthurium</taxon>
    </lineage>
</organism>
<dbReference type="PANTHER" id="PTHR33052">
    <property type="entry name" value="DUF4228 DOMAIN PROTEIN-RELATED"/>
    <property type="match status" value="1"/>
</dbReference>
<dbReference type="AlphaFoldDB" id="A0A1D1XKS1"/>
<sequence length="173" mass="18441">MGNYISCTLSGPYGKQPRTTKVVFPGGEVRQVVGPASAAELMLDAPNHFLVSARSMHVGRRFSPLAAEEDLEAGDVYVLLPMKRVNSAATAADFGPLWMAASSAAQRASGGRARVLPEAAQGPQPPAPVEEEEEAPRLCTEDSGEFGHRLSVCRSRKPKLETIAEETAGSNRH</sequence>
<dbReference type="Pfam" id="PF14009">
    <property type="entry name" value="PADRE"/>
    <property type="match status" value="1"/>
</dbReference>
<feature type="compositionally biased region" description="Low complexity" evidence="1">
    <location>
        <begin position="110"/>
        <end position="122"/>
    </location>
</feature>
<dbReference type="EMBL" id="GDJX01024967">
    <property type="protein sequence ID" value="JAT42969.1"/>
    <property type="molecule type" value="Transcribed_RNA"/>
</dbReference>
<protein>
    <submittedName>
        <fullName evidence="2">Uncharacterized protein At1g66480</fullName>
    </submittedName>
</protein>